<gene>
    <name evidence="1" type="ORF">AC812_14545</name>
</gene>
<keyword evidence="2" id="KW-1185">Reference proteome</keyword>
<proteinExistence type="predicted"/>
<dbReference type="GO" id="GO:0006355">
    <property type="term" value="P:regulation of DNA-templated transcription"/>
    <property type="evidence" value="ECO:0007669"/>
    <property type="project" value="InterPro"/>
</dbReference>
<dbReference type="SUPFAM" id="SSF46894">
    <property type="entry name" value="C-terminal effector domain of the bipartite response regulators"/>
    <property type="match status" value="1"/>
</dbReference>
<sequence>MGNGSEKIDEQFDFSIKGTPAQFGVMLRQFALALRSKANYQWLACQILLPGGRKDAGSIPQDANPIEVKLSIGRNLLSIHAHVLPLDGTLLRIRMTGERTLWDLWDAIRDELEKLGWFSLPEIPEVTASTTPQSVTSTEAQSQPANPTAEIWMTLPNVGPNREILRHWHRGLTCEQIAVRVSLSRKTVLNRINKLRKDYGAEVVP</sequence>
<dbReference type="InterPro" id="IPR016032">
    <property type="entry name" value="Sig_transdc_resp-reg_C-effctor"/>
</dbReference>
<dbReference type="InterPro" id="IPR036388">
    <property type="entry name" value="WH-like_DNA-bd_sf"/>
</dbReference>
<comment type="caution">
    <text evidence="1">The sequence shown here is derived from an EMBL/GenBank/DDBJ whole genome shotgun (WGS) entry which is preliminary data.</text>
</comment>
<dbReference type="EMBL" id="LGHJ01000019">
    <property type="protein sequence ID" value="KPL73975.1"/>
    <property type="molecule type" value="Genomic_DNA"/>
</dbReference>
<organism evidence="1 2">
    <name type="scientific">Bellilinea caldifistulae</name>
    <dbReference type="NCBI Taxonomy" id="360411"/>
    <lineage>
        <taxon>Bacteria</taxon>
        <taxon>Bacillati</taxon>
        <taxon>Chloroflexota</taxon>
        <taxon>Anaerolineae</taxon>
        <taxon>Anaerolineales</taxon>
        <taxon>Anaerolineaceae</taxon>
        <taxon>Bellilinea</taxon>
    </lineage>
</organism>
<dbReference type="AlphaFoldDB" id="A0A0P6XGH0"/>
<dbReference type="Proteomes" id="UP000050514">
    <property type="component" value="Unassembled WGS sequence"/>
</dbReference>
<dbReference type="OrthoDB" id="9895153at2"/>
<evidence type="ECO:0000313" key="1">
    <source>
        <dbReference type="EMBL" id="KPL73975.1"/>
    </source>
</evidence>
<dbReference type="RefSeq" id="WP_061917926.1">
    <property type="nucleotide sequence ID" value="NZ_DF967971.1"/>
</dbReference>
<protein>
    <submittedName>
        <fullName evidence="1">Uncharacterized protein</fullName>
    </submittedName>
</protein>
<accession>A0A0P6XGH0</accession>
<dbReference type="Gene3D" id="1.10.10.10">
    <property type="entry name" value="Winged helix-like DNA-binding domain superfamily/Winged helix DNA-binding domain"/>
    <property type="match status" value="1"/>
</dbReference>
<dbReference type="GO" id="GO:0003677">
    <property type="term" value="F:DNA binding"/>
    <property type="evidence" value="ECO:0007669"/>
    <property type="project" value="InterPro"/>
</dbReference>
<reference evidence="1 2" key="1">
    <citation type="submission" date="2015-07" db="EMBL/GenBank/DDBJ databases">
        <title>Draft genome of Bellilinea caldifistulae DSM 17877.</title>
        <authorList>
            <person name="Hemp J."/>
            <person name="Ward L.M."/>
            <person name="Pace L.A."/>
            <person name="Fischer W.W."/>
        </authorList>
    </citation>
    <scope>NUCLEOTIDE SEQUENCE [LARGE SCALE GENOMIC DNA]</scope>
    <source>
        <strain evidence="1 2">GOMI-1</strain>
    </source>
</reference>
<name>A0A0P6XGH0_9CHLR</name>
<evidence type="ECO:0000313" key="2">
    <source>
        <dbReference type="Proteomes" id="UP000050514"/>
    </source>
</evidence>